<dbReference type="GO" id="GO:0016787">
    <property type="term" value="F:hydrolase activity"/>
    <property type="evidence" value="ECO:0007669"/>
    <property type="project" value="UniProtKB-KW"/>
</dbReference>
<accession>C5D040</accession>
<dbReference type="HOGENOM" id="CLU_979618_0_0_4"/>
<sequence>MAGPGQGVRIGEPPSFTKPMKAIASATALVLATCLAAAPRAQPAQTSPPYAGPLFDTHLHYNQEAWDGNTGPYPPAEALARMQRNNVTAIIANSRPNAGTQTLAAARETRAAGVAVVPFVRLYRNREDYSNWFRDESIHEMVQAELARGTASGPYRGIGEFHLYDSANANGPVAKKLVALAERQKLAVLAHVDDVAVDLLMANAPSKGRDLRLIWAHTGIGGAPIERVQALLERYPLLMGELSYRPGLACEGGRLCPEWRALILKYPERFMIGSDTWVNQRWSAYDELMRGYRTWLGDLPPDVAKRIAWGNAAALFELR</sequence>
<evidence type="ECO:0000313" key="2">
    <source>
        <dbReference type="EMBL" id="ACS22384.1"/>
    </source>
</evidence>
<dbReference type="EMBL" id="CP001636">
    <property type="protein sequence ID" value="ACS22384.1"/>
    <property type="molecule type" value="Genomic_DNA"/>
</dbReference>
<dbReference type="KEGG" id="vap:Vapar_5795"/>
<dbReference type="InterPro" id="IPR006680">
    <property type="entry name" value="Amidohydro-rel"/>
</dbReference>
<dbReference type="OrthoDB" id="3982782at2"/>
<dbReference type="eggNOG" id="COG3618">
    <property type="taxonomic scope" value="Bacteria"/>
</dbReference>
<dbReference type="InterPro" id="IPR032466">
    <property type="entry name" value="Metal_Hydrolase"/>
</dbReference>
<dbReference type="CDD" id="cd01292">
    <property type="entry name" value="metallo-dependent_hydrolases"/>
    <property type="match status" value="1"/>
</dbReference>
<organism evidence="2">
    <name type="scientific">Variovorax paradoxus (strain S110)</name>
    <dbReference type="NCBI Taxonomy" id="543728"/>
    <lineage>
        <taxon>Bacteria</taxon>
        <taxon>Pseudomonadati</taxon>
        <taxon>Pseudomonadota</taxon>
        <taxon>Betaproteobacteria</taxon>
        <taxon>Burkholderiales</taxon>
        <taxon>Comamonadaceae</taxon>
        <taxon>Variovorax</taxon>
    </lineage>
</organism>
<gene>
    <name evidence="2" type="ordered locus">Vapar_5795</name>
</gene>
<evidence type="ECO:0000259" key="1">
    <source>
        <dbReference type="Pfam" id="PF04909"/>
    </source>
</evidence>
<protein>
    <submittedName>
        <fullName evidence="2">Amidohydrolase 2</fullName>
    </submittedName>
</protein>
<dbReference type="AlphaFoldDB" id="C5D040"/>
<keyword evidence="2" id="KW-0378">Hydrolase</keyword>
<name>C5D040_VARPS</name>
<dbReference type="SUPFAM" id="SSF51556">
    <property type="entry name" value="Metallo-dependent hydrolases"/>
    <property type="match status" value="1"/>
</dbReference>
<dbReference type="STRING" id="543728.Vapar_5795"/>
<feature type="domain" description="Amidohydrolase-related" evidence="1">
    <location>
        <begin position="138"/>
        <end position="318"/>
    </location>
</feature>
<reference evidence="2" key="1">
    <citation type="submission" date="2009-06" db="EMBL/GenBank/DDBJ databases">
        <title>Complete sequence of chromosome 2 of Variovorax paradoxus S110.</title>
        <authorList>
            <consortium name="US DOE Joint Genome Institute"/>
            <person name="Lucas S."/>
            <person name="Copeland A."/>
            <person name="Lapidus A."/>
            <person name="Glavina del Rio T."/>
            <person name="Tice H."/>
            <person name="Bruce D."/>
            <person name="Goodwin L."/>
            <person name="Pitluck S."/>
            <person name="Chertkov O."/>
            <person name="Brettin T."/>
            <person name="Detter J.C."/>
            <person name="Han C."/>
            <person name="Larimer F."/>
            <person name="Land M."/>
            <person name="Hauser L."/>
            <person name="Kyrpides N."/>
            <person name="Ovchinnikova G."/>
            <person name="Orwin P."/>
            <person name="Leadbetter J.R."/>
            <person name="Spain J.C."/>
            <person name="Han J.I."/>
        </authorList>
    </citation>
    <scope>NUCLEOTIDE SEQUENCE</scope>
    <source>
        <strain evidence="2">S110</strain>
    </source>
</reference>
<dbReference type="Gene3D" id="3.20.20.140">
    <property type="entry name" value="Metal-dependent hydrolases"/>
    <property type="match status" value="1"/>
</dbReference>
<proteinExistence type="predicted"/>
<dbReference type="Pfam" id="PF04909">
    <property type="entry name" value="Amidohydro_2"/>
    <property type="match status" value="1"/>
</dbReference>